<gene>
    <name evidence="1" type="ORF">H0235_010561</name>
</gene>
<reference evidence="1" key="1">
    <citation type="journal article" date="2020" name="G3 (Bethesda)">
        <title>High-Quality Assemblies for Three Invasive Social Wasps from the &lt;i&gt;Vespula&lt;/i&gt; Genus.</title>
        <authorList>
            <person name="Harrop T.W.R."/>
            <person name="Guhlin J."/>
            <person name="McLaughlin G.M."/>
            <person name="Permina E."/>
            <person name="Stockwell P."/>
            <person name="Gilligan J."/>
            <person name="Le Lec M.F."/>
            <person name="Gruber M.A.M."/>
            <person name="Quinn O."/>
            <person name="Lovegrove M."/>
            <person name="Duncan E.J."/>
            <person name="Remnant E.J."/>
            <person name="Van Eeckhoven J."/>
            <person name="Graham B."/>
            <person name="Knapp R.A."/>
            <person name="Langford K.W."/>
            <person name="Kronenberg Z."/>
            <person name="Press M.O."/>
            <person name="Eacker S.M."/>
            <person name="Wilson-Rankin E.E."/>
            <person name="Purcell J."/>
            <person name="Lester P.J."/>
            <person name="Dearden P.K."/>
        </authorList>
    </citation>
    <scope>NUCLEOTIDE SEQUENCE</scope>
    <source>
        <strain evidence="1">Volc-1</strain>
    </source>
</reference>
<dbReference type="EMBL" id="JACSDY010000009">
    <property type="protein sequence ID" value="KAF7420264.1"/>
    <property type="molecule type" value="Genomic_DNA"/>
</dbReference>
<protein>
    <submittedName>
        <fullName evidence="1">Uncharacterized protein</fullName>
    </submittedName>
</protein>
<accession>A0A834U7L6</accession>
<proteinExistence type="predicted"/>
<keyword evidence="2" id="KW-1185">Reference proteome</keyword>
<organism evidence="1 2">
    <name type="scientific">Vespula pensylvanica</name>
    <name type="common">Western yellow jacket</name>
    <name type="synonym">Wasp</name>
    <dbReference type="NCBI Taxonomy" id="30213"/>
    <lineage>
        <taxon>Eukaryota</taxon>
        <taxon>Metazoa</taxon>
        <taxon>Ecdysozoa</taxon>
        <taxon>Arthropoda</taxon>
        <taxon>Hexapoda</taxon>
        <taxon>Insecta</taxon>
        <taxon>Pterygota</taxon>
        <taxon>Neoptera</taxon>
        <taxon>Endopterygota</taxon>
        <taxon>Hymenoptera</taxon>
        <taxon>Apocrita</taxon>
        <taxon>Aculeata</taxon>
        <taxon>Vespoidea</taxon>
        <taxon>Vespidae</taxon>
        <taxon>Vespinae</taxon>
        <taxon>Vespula</taxon>
    </lineage>
</organism>
<evidence type="ECO:0000313" key="2">
    <source>
        <dbReference type="Proteomes" id="UP000600918"/>
    </source>
</evidence>
<sequence length="110" mass="12610">MRTLDGFVSSLNDARNAPRENWRQHQYRVYRWHWCLPLVVPSMVSCRRQATPDVHDIASTGAAFGTIEPLCSPHPPAEALYFHAKYQGSRRKEVSYCPITTKVKANVRLV</sequence>
<dbReference type="AlphaFoldDB" id="A0A834U7L6"/>
<name>A0A834U7L6_VESPE</name>
<evidence type="ECO:0000313" key="1">
    <source>
        <dbReference type="EMBL" id="KAF7420264.1"/>
    </source>
</evidence>
<comment type="caution">
    <text evidence="1">The sequence shown here is derived from an EMBL/GenBank/DDBJ whole genome shotgun (WGS) entry which is preliminary data.</text>
</comment>
<dbReference type="Proteomes" id="UP000600918">
    <property type="component" value="Unassembled WGS sequence"/>
</dbReference>